<dbReference type="SMART" id="SM00388">
    <property type="entry name" value="HisKA"/>
    <property type="match status" value="1"/>
</dbReference>
<keyword evidence="7" id="KW-0067">ATP-binding</keyword>
<organism evidence="7 8">
    <name type="scientific">Clostridium frigoriphilum</name>
    <dbReference type="NCBI Taxonomy" id="443253"/>
    <lineage>
        <taxon>Bacteria</taxon>
        <taxon>Bacillati</taxon>
        <taxon>Bacillota</taxon>
        <taxon>Clostridia</taxon>
        <taxon>Eubacteriales</taxon>
        <taxon>Clostridiaceae</taxon>
        <taxon>Clostridium</taxon>
    </lineage>
</organism>
<dbReference type="PROSITE" id="PS50113">
    <property type="entry name" value="PAC"/>
    <property type="match status" value="1"/>
</dbReference>
<evidence type="ECO:0000256" key="3">
    <source>
        <dbReference type="SAM" id="Coils"/>
    </source>
</evidence>
<accession>A0ABU7UTE7</accession>
<feature type="coiled-coil region" evidence="3">
    <location>
        <begin position="134"/>
        <end position="161"/>
    </location>
</feature>
<evidence type="ECO:0000256" key="2">
    <source>
        <dbReference type="ARBA" id="ARBA00023012"/>
    </source>
</evidence>
<name>A0ABU7UTE7_9CLOT</name>
<dbReference type="PROSITE" id="PS50112">
    <property type="entry name" value="PAS"/>
    <property type="match status" value="1"/>
</dbReference>
<keyword evidence="1" id="KW-0597">Phosphoprotein</keyword>
<dbReference type="InterPro" id="IPR013656">
    <property type="entry name" value="PAS_4"/>
</dbReference>
<feature type="domain" description="PAS" evidence="5">
    <location>
        <begin position="13"/>
        <end position="86"/>
    </location>
</feature>
<evidence type="ECO:0000259" key="6">
    <source>
        <dbReference type="PROSITE" id="PS50113"/>
    </source>
</evidence>
<keyword evidence="8" id="KW-1185">Reference proteome</keyword>
<proteinExistence type="predicted"/>
<dbReference type="SMART" id="SM00387">
    <property type="entry name" value="HATPase_c"/>
    <property type="match status" value="1"/>
</dbReference>
<dbReference type="EMBL" id="JAZHFS010000014">
    <property type="protein sequence ID" value="MEF2113633.1"/>
    <property type="molecule type" value="Genomic_DNA"/>
</dbReference>
<evidence type="ECO:0000313" key="8">
    <source>
        <dbReference type="Proteomes" id="UP001498469"/>
    </source>
</evidence>
<dbReference type="PROSITE" id="PS50109">
    <property type="entry name" value="HIS_KIN"/>
    <property type="match status" value="1"/>
</dbReference>
<evidence type="ECO:0000259" key="4">
    <source>
        <dbReference type="PROSITE" id="PS50109"/>
    </source>
</evidence>
<dbReference type="CDD" id="cd16922">
    <property type="entry name" value="HATPase_EvgS-ArcB-TorS-like"/>
    <property type="match status" value="1"/>
</dbReference>
<keyword evidence="3" id="KW-0175">Coiled coil</keyword>
<dbReference type="InterPro" id="IPR005467">
    <property type="entry name" value="His_kinase_dom"/>
</dbReference>
<dbReference type="CDD" id="cd00130">
    <property type="entry name" value="PAS"/>
    <property type="match status" value="1"/>
</dbReference>
<keyword evidence="2" id="KW-0902">Two-component regulatory system</keyword>
<evidence type="ECO:0000259" key="5">
    <source>
        <dbReference type="PROSITE" id="PS50112"/>
    </source>
</evidence>
<dbReference type="InterPro" id="IPR003594">
    <property type="entry name" value="HATPase_dom"/>
</dbReference>
<evidence type="ECO:0000256" key="1">
    <source>
        <dbReference type="ARBA" id="ARBA00022553"/>
    </source>
</evidence>
<evidence type="ECO:0000313" key="7">
    <source>
        <dbReference type="EMBL" id="MEF2113633.1"/>
    </source>
</evidence>
<dbReference type="InterPro" id="IPR003661">
    <property type="entry name" value="HisK_dim/P_dom"/>
</dbReference>
<gene>
    <name evidence="7" type="ORF">SJI18_15105</name>
</gene>
<dbReference type="PANTHER" id="PTHR45339:SF1">
    <property type="entry name" value="HYBRID SIGNAL TRANSDUCTION HISTIDINE KINASE J"/>
    <property type="match status" value="1"/>
</dbReference>
<keyword evidence="7" id="KW-0547">Nucleotide-binding</keyword>
<dbReference type="Pfam" id="PF02518">
    <property type="entry name" value="HATPase_c"/>
    <property type="match status" value="1"/>
</dbReference>
<reference evidence="7 8" key="1">
    <citation type="submission" date="2023-11" db="EMBL/GenBank/DDBJ databases">
        <title>Draft genome sequence of a psychrophilic Clostridium strain from permafrost water brine.</title>
        <authorList>
            <person name="Shcherbakova V.A."/>
            <person name="Trubitsyn V.E."/>
            <person name="Zakharyuk A.G."/>
        </authorList>
    </citation>
    <scope>NUCLEOTIDE SEQUENCE [LARGE SCALE GENOMIC DNA]</scope>
    <source>
        <strain evidence="7 8">14F</strain>
    </source>
</reference>
<dbReference type="RefSeq" id="WP_216248964.1">
    <property type="nucleotide sequence ID" value="NZ_JAZHFS010000014.1"/>
</dbReference>
<feature type="domain" description="Histidine kinase" evidence="4">
    <location>
        <begin position="161"/>
        <end position="382"/>
    </location>
</feature>
<dbReference type="NCBIfam" id="TIGR00229">
    <property type="entry name" value="sensory_box"/>
    <property type="match status" value="1"/>
</dbReference>
<dbReference type="CDD" id="cd00082">
    <property type="entry name" value="HisKA"/>
    <property type="match status" value="1"/>
</dbReference>
<dbReference type="GO" id="GO:0005524">
    <property type="term" value="F:ATP binding"/>
    <property type="evidence" value="ECO:0007669"/>
    <property type="project" value="UniProtKB-KW"/>
</dbReference>
<comment type="caution">
    <text evidence="7">The sequence shown here is derived from an EMBL/GenBank/DDBJ whole genome shotgun (WGS) entry which is preliminary data.</text>
</comment>
<dbReference type="InterPro" id="IPR000700">
    <property type="entry name" value="PAS-assoc_C"/>
</dbReference>
<dbReference type="Proteomes" id="UP001498469">
    <property type="component" value="Unassembled WGS sequence"/>
</dbReference>
<dbReference type="PANTHER" id="PTHR45339">
    <property type="entry name" value="HYBRID SIGNAL TRANSDUCTION HISTIDINE KINASE J"/>
    <property type="match status" value="1"/>
</dbReference>
<dbReference type="Pfam" id="PF00512">
    <property type="entry name" value="HisKA"/>
    <property type="match status" value="1"/>
</dbReference>
<sequence>MINIKYKQDNYLGKERMAAILTCIGDGVISTDNNEIIDFMNDVAEFITGWKVYEARGKKFNEVVNLVDIENNEPMRSPVELALQLGTSVGLRNRTVLIAKDGTKKYLSASCSPIKLSQGKVSGAVMIFRDITRIMKIEVELKKSKEEAEAANKAKSEFLANISHEIRTPLNGITGMLDLALSTDSDNEQSGYIKTAQKCTKNLLKIIEDILDFSSIEVGKLAIETIRFDFIELIGEVIKVHSFLAAEKGLKLNLEYSSPIKKYLTGDPNRLRQVLNNLIYNAIKFTNKGEVCLRIDKLSHRKGNIEIQFTVTDTGIGIAEDKKEKLFKSFSQVDGSFSRKYGGNGLGLAISKELVEMMGGKIWFESKEGKGSDFCFIIDYKIGSKQDEKFPIELKLNKVTHEDEFLEVPYNKFKVSANGNFVVSSDEHIQLMQGDLEQLKEIHISMDKVNQLLQVKNLIFIEKESHQIKVLSNRIGAESLKTIAFKIELAARKGDGVKVENLVNKLNDEYQIINKIMIKFMGDKNNENSNS</sequence>
<protein>
    <submittedName>
        <fullName evidence="7">ATP-binding protein</fullName>
    </submittedName>
</protein>
<feature type="domain" description="PAC" evidence="6">
    <location>
        <begin position="91"/>
        <end position="143"/>
    </location>
</feature>
<dbReference type="InterPro" id="IPR000014">
    <property type="entry name" value="PAS"/>
</dbReference>
<dbReference type="Pfam" id="PF08448">
    <property type="entry name" value="PAS_4"/>
    <property type="match status" value="1"/>
</dbReference>